<feature type="region of interest" description="Disordered" evidence="1">
    <location>
        <begin position="379"/>
        <end position="399"/>
    </location>
</feature>
<accession>F9W4H1</accession>
<dbReference type="OMA" id="DHINSWM"/>
<protein>
    <submittedName>
        <fullName evidence="2">WGS project CAEQ00000000 data, annotated contig 1181</fullName>
    </submittedName>
</protein>
<feature type="compositionally biased region" description="Basic and acidic residues" evidence="1">
    <location>
        <begin position="525"/>
        <end position="536"/>
    </location>
</feature>
<feature type="region of interest" description="Disordered" evidence="1">
    <location>
        <begin position="770"/>
        <end position="790"/>
    </location>
</feature>
<sequence length="1140" mass="126040">MDNRQKLPFRVTLLGRRTPQGSSPVGCSTLSASRDASRTPDYLVSKESTDAAGQDRQAGTIPDVQGTSECVSPRQQRKTSSFLGFRPPSVLNIRERRMSLCSRSVSPPRVCPTEDLPPTKGVEGVSWLSPTAVKLEESVYHTRSMSSLPTSPHSSLMASQAMPTAAQNSSQTRPKTAKVITPDFSSQSAVTANAPTATAAGVDKGTGGSAESKGNQSSVYNVCSLCGVTVILAGTHEDQQQQWRDHINSWMHQRCLKMHKNTRGRTERVRVDDYATSSISSPVSPSMLRALEEFSSSLASTDTVSFEERAADSPSRLPRYGNYGRMDAVMSRKTDDRAFLPTGFDSGVAGNSTSQRSPLEKELFSSIQQPCTVDRRDAAAGVTTEKRQDEALPTTPCDGNLQMRGRAAATLAQEANPRGLTRKGGKMAVNQREAQRADSEIAMISIVEKTERDRRRLRSEKKKRMQFVFDRYVVDRRRRMLLSCIRHWFNAMFVRVTNRFLRQNWESPRAPCATPSAMASLTAPEDARSPEKSDGKKRFKTLSREVLTKCDKATTTKDSCANRSDAKQDVLFMASCVKDYAHISDDRSVDSVEMEVGKTDVKWYVCREAGRGQPLKRKSSRRRRKSRSTTPSWEEDSSVEELLATLAVPLQKRVRMVLSGQSAAKSKFPQTSEVISGMRRSLNEELQHLSNHHQCHYPCYNHHRCQPQRQHHYYHYPLQHAPLNSSNRVPEGSGYFQQPASGRQQNHVNDGGISEELRQFRGGEEVCRPPVRESAAASSSQGKFFSQSVSGEPTMGAAAAADEAAYSNEGRRGGKLPNLCAETSPEATSAQSPQSVIEPDGSTQPKRHKRCSSEGRASVDENGRDIVPLNLCEPLVGQELEYSVEKTFCKDQCTYWSPQRQQRGESGNETLEKKVKEPLDQELRMKVSQNENTGLSCGETVVSSSSPPHSSMTVGDNGDPVASLQGIRKNGGTVNPRLISASGCPSKGNPAMACQNFKGIPGEYYCYHDGAYYHVRDPAADAYCDRWGRRLPLYFVRRPDTSAMSPTRMVYPAATPTRSRSPLGPRRLNPYCSTCVQRYNIVMVDEYMRSVTPTVNERSEGGSCTCGLTGRRSSASGRMGRQTPLRASNRVTPRHVRRPG</sequence>
<feature type="compositionally biased region" description="Polar residues" evidence="1">
    <location>
        <begin position="19"/>
        <end position="34"/>
    </location>
</feature>
<feature type="compositionally biased region" description="Basic and acidic residues" evidence="1">
    <location>
        <begin position="851"/>
        <end position="862"/>
    </location>
</feature>
<feature type="compositionally biased region" description="Low complexity" evidence="1">
    <location>
        <begin position="145"/>
        <end position="157"/>
    </location>
</feature>
<name>F9W4H1_TRYCI</name>
<evidence type="ECO:0000256" key="1">
    <source>
        <dbReference type="SAM" id="MobiDB-lite"/>
    </source>
</evidence>
<feature type="compositionally biased region" description="Polar residues" evidence="1">
    <location>
        <begin position="735"/>
        <end position="748"/>
    </location>
</feature>
<feature type="compositionally biased region" description="Basic residues" evidence="1">
    <location>
        <begin position="614"/>
        <end position="627"/>
    </location>
</feature>
<feature type="region of interest" description="Disordered" evidence="1">
    <location>
        <begin position="511"/>
        <end position="536"/>
    </location>
</feature>
<gene>
    <name evidence="2" type="ORF">TCIL3000_0_29820</name>
</gene>
<proteinExistence type="predicted"/>
<feature type="compositionally biased region" description="Low complexity" evidence="1">
    <location>
        <begin position="1110"/>
        <end position="1121"/>
    </location>
</feature>
<comment type="caution">
    <text evidence="2">The sequence shown here is derived from an EMBL/GenBank/DDBJ whole genome shotgun (WGS) entry which is preliminary data.</text>
</comment>
<evidence type="ECO:0000313" key="2">
    <source>
        <dbReference type="EMBL" id="CCD12063.1"/>
    </source>
</evidence>
<feature type="compositionally biased region" description="Polar residues" evidence="1">
    <location>
        <begin position="776"/>
        <end position="790"/>
    </location>
</feature>
<organism evidence="2 3">
    <name type="scientific">Trypanosoma congolense (strain IL3000)</name>
    <dbReference type="NCBI Taxonomy" id="1068625"/>
    <lineage>
        <taxon>Eukaryota</taxon>
        <taxon>Discoba</taxon>
        <taxon>Euglenozoa</taxon>
        <taxon>Kinetoplastea</taxon>
        <taxon>Metakinetoplastina</taxon>
        <taxon>Trypanosomatida</taxon>
        <taxon>Trypanosomatidae</taxon>
        <taxon>Trypanosoma</taxon>
        <taxon>Nannomonas</taxon>
    </lineage>
</organism>
<keyword evidence="3" id="KW-1185">Reference proteome</keyword>
<feature type="region of interest" description="Disordered" evidence="1">
    <location>
        <begin position="1"/>
        <end position="83"/>
    </location>
</feature>
<evidence type="ECO:0000313" key="3">
    <source>
        <dbReference type="Proteomes" id="UP000000702"/>
    </source>
</evidence>
<feature type="compositionally biased region" description="Polar residues" evidence="1">
    <location>
        <begin position="825"/>
        <end position="835"/>
    </location>
</feature>
<reference evidence="2 3" key="2">
    <citation type="journal article" date="2012" name="Proc. Natl. Acad. Sci. U.S.A.">
        <title>Antigenic diversity is generated by distinct evolutionary mechanisms in African trypanosome species.</title>
        <authorList>
            <person name="Jackson A.P."/>
            <person name="Berry A."/>
            <person name="Aslett M."/>
            <person name="Allison H.C."/>
            <person name="Burton P."/>
            <person name="Vavrova-Anderson J."/>
            <person name="Brown R."/>
            <person name="Browne H."/>
            <person name="Corton N."/>
            <person name="Hauser H."/>
            <person name="Gamble J."/>
            <person name="Gilderthorp R."/>
            <person name="Marcello L."/>
            <person name="McQuillan J."/>
            <person name="Otto T.D."/>
            <person name="Quail M.A."/>
            <person name="Sanders M.J."/>
            <person name="van Tonder A."/>
            <person name="Ginger M.L."/>
            <person name="Field M.C."/>
            <person name="Barry J.D."/>
            <person name="Hertz-Fowler C."/>
            <person name="Berriman M."/>
        </authorList>
    </citation>
    <scope>NUCLEOTIDE SEQUENCE [LARGE SCALE GENOMIC DNA]</scope>
    <source>
        <strain evidence="2 3">IL3000</strain>
    </source>
</reference>
<feature type="region of interest" description="Disordered" evidence="1">
    <location>
        <begin position="808"/>
        <end position="862"/>
    </location>
</feature>
<dbReference type="Proteomes" id="UP000000702">
    <property type="component" value="Unassembled WGS sequence"/>
</dbReference>
<feature type="compositionally biased region" description="Basic and acidic residues" evidence="1">
    <location>
        <begin position="379"/>
        <end position="390"/>
    </location>
</feature>
<feature type="region of interest" description="Disordered" evidence="1">
    <location>
        <begin position="145"/>
        <end position="175"/>
    </location>
</feature>
<dbReference type="VEuPathDB" id="TriTrypDB:TcIL3000_0_29820"/>
<feature type="region of interest" description="Disordered" evidence="1">
    <location>
        <begin position="614"/>
        <end position="635"/>
    </location>
</feature>
<dbReference type="AlphaFoldDB" id="F9W4H1"/>
<feature type="region of interest" description="Disordered" evidence="1">
    <location>
        <begin position="1099"/>
        <end position="1140"/>
    </location>
</feature>
<feature type="compositionally biased region" description="Polar residues" evidence="1">
    <location>
        <begin position="65"/>
        <end position="82"/>
    </location>
</feature>
<reference evidence="3" key="1">
    <citation type="submission" date="2011-07" db="EMBL/GenBank/DDBJ databases">
        <title>Divergent evolution of antigenic variation in African trypanosomes.</title>
        <authorList>
            <person name="Jackson A.P."/>
            <person name="Berry A."/>
            <person name="Allison H.C."/>
            <person name="Burton P."/>
            <person name="Anderson J."/>
            <person name="Aslett M."/>
            <person name="Brown R."/>
            <person name="Corton N."/>
            <person name="Harris D."/>
            <person name="Hauser H."/>
            <person name="Gamble J."/>
            <person name="Gilderthorp R."/>
            <person name="McQuillan J."/>
            <person name="Quail M.A."/>
            <person name="Sanders M."/>
            <person name="Van Tonder A."/>
            <person name="Ginger M.L."/>
            <person name="Donelson J.E."/>
            <person name="Field M.C."/>
            <person name="Barry J.D."/>
            <person name="Berriman M."/>
            <person name="Hertz-Fowler C."/>
        </authorList>
    </citation>
    <scope>NUCLEOTIDE SEQUENCE [LARGE SCALE GENOMIC DNA]</scope>
    <source>
        <strain evidence="3">IL3000</strain>
    </source>
</reference>
<feature type="non-terminal residue" evidence="2">
    <location>
        <position position="1140"/>
    </location>
</feature>
<feature type="region of interest" description="Disordered" evidence="1">
    <location>
        <begin position="934"/>
        <end position="956"/>
    </location>
</feature>
<dbReference type="EMBL" id="CAEQ01000554">
    <property type="protein sequence ID" value="CCD12063.1"/>
    <property type="molecule type" value="Genomic_DNA"/>
</dbReference>
<feature type="region of interest" description="Disordered" evidence="1">
    <location>
        <begin position="722"/>
        <end position="749"/>
    </location>
</feature>
<feature type="compositionally biased region" description="Polar residues" evidence="1">
    <location>
        <begin position="161"/>
        <end position="174"/>
    </location>
</feature>